<keyword evidence="5" id="KW-0282">Flagellum</keyword>
<keyword evidence="5" id="KW-0966">Cell projection</keyword>
<dbReference type="AlphaFoldDB" id="A0AAE3G5X5"/>
<name>A0AAE3G5X5_9GAMM</name>
<evidence type="ECO:0000313" key="5">
    <source>
        <dbReference type="EMBL" id="MCP1675629.1"/>
    </source>
</evidence>
<evidence type="ECO:0000313" key="6">
    <source>
        <dbReference type="Proteomes" id="UP001205843"/>
    </source>
</evidence>
<keyword evidence="5" id="KW-0969">Cilium</keyword>
<dbReference type="EMBL" id="JALJXV010000006">
    <property type="protein sequence ID" value="MCP1675629.1"/>
    <property type="molecule type" value="Genomic_DNA"/>
</dbReference>
<keyword evidence="3" id="KW-1005">Bacterial flagellum biogenesis</keyword>
<reference evidence="5" key="1">
    <citation type="submission" date="2022-03" db="EMBL/GenBank/DDBJ databases">
        <title>Genomic Encyclopedia of Type Strains, Phase III (KMG-III): the genomes of soil and plant-associated and newly described type strains.</title>
        <authorList>
            <person name="Whitman W."/>
        </authorList>
    </citation>
    <scope>NUCLEOTIDE SEQUENCE</scope>
    <source>
        <strain evidence="5">ANL 6-2</strain>
    </source>
</reference>
<dbReference type="InterPro" id="IPR007809">
    <property type="entry name" value="FlgN-like"/>
</dbReference>
<sequence length="159" mass="17185">MTATTSATLASLLTELLERSEHLQDALIEEQRCIAGRDLAALGAAVQRKMALLDDVQTLDAQRRAMVLAQGLPDTNSGMNELLSRSSDDAVQELWATLLRSLQQGQAMNEACGAIIRRSLEDNHRLLEVLRGEPMESDQAAYGPGGTQQPRSGRDLGSA</sequence>
<gene>
    <name evidence="5" type="ORF">J2T57_002779</name>
</gene>
<keyword evidence="6" id="KW-1185">Reference proteome</keyword>
<evidence type="ECO:0000256" key="4">
    <source>
        <dbReference type="SAM" id="MobiDB-lite"/>
    </source>
</evidence>
<dbReference type="RefSeq" id="WP_253479239.1">
    <property type="nucleotide sequence ID" value="NZ_JALJXV010000006.1"/>
</dbReference>
<dbReference type="Proteomes" id="UP001205843">
    <property type="component" value="Unassembled WGS sequence"/>
</dbReference>
<proteinExistence type="inferred from homology"/>
<evidence type="ECO:0000256" key="2">
    <source>
        <dbReference type="ARBA" id="ARBA00007703"/>
    </source>
</evidence>
<dbReference type="SUPFAM" id="SSF140566">
    <property type="entry name" value="FlgN-like"/>
    <property type="match status" value="1"/>
</dbReference>
<dbReference type="GO" id="GO:0044780">
    <property type="term" value="P:bacterial-type flagellum assembly"/>
    <property type="evidence" value="ECO:0007669"/>
    <property type="project" value="InterPro"/>
</dbReference>
<comment type="similarity">
    <text evidence="2">Belongs to the FlgN family.</text>
</comment>
<organism evidence="5 6">
    <name type="scientific">Natronocella acetinitrilica</name>
    <dbReference type="NCBI Taxonomy" id="414046"/>
    <lineage>
        <taxon>Bacteria</taxon>
        <taxon>Pseudomonadati</taxon>
        <taxon>Pseudomonadota</taxon>
        <taxon>Gammaproteobacteria</taxon>
        <taxon>Chromatiales</taxon>
        <taxon>Ectothiorhodospiraceae</taxon>
        <taxon>Natronocella</taxon>
    </lineage>
</organism>
<accession>A0AAE3G5X5</accession>
<comment type="caution">
    <text evidence="5">The sequence shown here is derived from an EMBL/GenBank/DDBJ whole genome shotgun (WGS) entry which is preliminary data.</text>
</comment>
<dbReference type="InterPro" id="IPR036679">
    <property type="entry name" value="FlgN-like_sf"/>
</dbReference>
<evidence type="ECO:0000256" key="1">
    <source>
        <dbReference type="ARBA" id="ARBA00002397"/>
    </source>
</evidence>
<dbReference type="Gene3D" id="1.20.58.300">
    <property type="entry name" value="FlgN-like"/>
    <property type="match status" value="1"/>
</dbReference>
<comment type="function">
    <text evidence="1">Required for the efficient initiation of filament assembly.</text>
</comment>
<feature type="region of interest" description="Disordered" evidence="4">
    <location>
        <begin position="133"/>
        <end position="159"/>
    </location>
</feature>
<evidence type="ECO:0000256" key="3">
    <source>
        <dbReference type="ARBA" id="ARBA00022795"/>
    </source>
</evidence>
<protein>
    <submittedName>
        <fullName evidence="5">Flagellar biosynthesis/type III secretory pathway chaperone</fullName>
    </submittedName>
</protein>
<dbReference type="Pfam" id="PF05130">
    <property type="entry name" value="FlgN"/>
    <property type="match status" value="1"/>
</dbReference>